<dbReference type="NCBIfam" id="TIGR04256">
    <property type="entry name" value="GxxExxY"/>
    <property type="match status" value="1"/>
</dbReference>
<dbReference type="EMBL" id="JAFLQW010000221">
    <property type="protein sequence ID" value="MBO0349043.1"/>
    <property type="molecule type" value="Genomic_DNA"/>
</dbReference>
<organism evidence="1 2">
    <name type="scientific">Phormidium pseudopriestleyi FRX01</name>
    <dbReference type="NCBI Taxonomy" id="1759528"/>
    <lineage>
        <taxon>Bacteria</taxon>
        <taxon>Bacillati</taxon>
        <taxon>Cyanobacteriota</taxon>
        <taxon>Cyanophyceae</taxon>
        <taxon>Oscillatoriophycideae</taxon>
        <taxon>Oscillatoriales</taxon>
        <taxon>Oscillatoriaceae</taxon>
        <taxon>Phormidium</taxon>
    </lineage>
</organism>
<gene>
    <name evidence="1" type="ORF">J0895_08000</name>
</gene>
<evidence type="ECO:0000313" key="2">
    <source>
        <dbReference type="Proteomes" id="UP000664844"/>
    </source>
</evidence>
<reference evidence="1 2" key="1">
    <citation type="submission" date="2021-03" db="EMBL/GenBank/DDBJ databases">
        <title>Metabolic Capacity of the Antarctic Cyanobacterium Phormidium pseudopriestleyi that Sustains Oxygenic Photosynthesis in the Presence of Hydrogen Sulfide.</title>
        <authorList>
            <person name="Lumian J.E."/>
            <person name="Jungblut A.D."/>
            <person name="Dillon M.L."/>
            <person name="Hawes I."/>
            <person name="Doran P.T."/>
            <person name="Mackey T.J."/>
            <person name="Dick G.J."/>
            <person name="Grettenberger C.L."/>
            <person name="Sumner D.Y."/>
        </authorList>
    </citation>
    <scope>NUCLEOTIDE SEQUENCE [LARGE SCALE GENOMIC DNA]</scope>
    <source>
        <strain evidence="1 2">FRX01</strain>
    </source>
</reference>
<protein>
    <submittedName>
        <fullName evidence="1">GxxExxY protein</fullName>
    </submittedName>
</protein>
<proteinExistence type="predicted"/>
<sequence length="60" mass="6759">MPAEGLNYIVNQIIIEAKAVQLLNNNFQAQVINYLKGSHLRLGLLLNFGEPSLKIKRLIL</sequence>
<dbReference type="Pfam" id="PF13366">
    <property type="entry name" value="PDDEXK_3"/>
    <property type="match status" value="1"/>
</dbReference>
<dbReference type="RefSeq" id="WP_207087577.1">
    <property type="nucleotide sequence ID" value="NZ_JAFLQW010000221.1"/>
</dbReference>
<dbReference type="Proteomes" id="UP000664844">
    <property type="component" value="Unassembled WGS sequence"/>
</dbReference>
<accession>A0ABS3FQE7</accession>
<name>A0ABS3FQE7_9CYAN</name>
<comment type="caution">
    <text evidence="1">The sequence shown here is derived from an EMBL/GenBank/DDBJ whole genome shotgun (WGS) entry which is preliminary data.</text>
</comment>
<evidence type="ECO:0000313" key="1">
    <source>
        <dbReference type="EMBL" id="MBO0349043.1"/>
    </source>
</evidence>
<dbReference type="InterPro" id="IPR026350">
    <property type="entry name" value="GxxExxY"/>
</dbReference>
<keyword evidence="2" id="KW-1185">Reference proteome</keyword>